<dbReference type="PANTHER" id="PTHR10791:SF22">
    <property type="entry name" value="BIDIRECTIONAL SUGAR TRANSPORTER SWEET11"/>
    <property type="match status" value="1"/>
</dbReference>
<evidence type="ECO:0000313" key="11">
    <source>
        <dbReference type="Proteomes" id="UP000554482"/>
    </source>
</evidence>
<keyword evidence="4 10" id="KW-0762">Sugar transport</keyword>
<evidence type="ECO:0000313" key="10">
    <source>
        <dbReference type="EMBL" id="KAF5192374.1"/>
    </source>
</evidence>
<evidence type="ECO:0000256" key="3">
    <source>
        <dbReference type="ARBA" id="ARBA00022448"/>
    </source>
</evidence>
<reference evidence="10 11" key="1">
    <citation type="submission" date="2020-06" db="EMBL/GenBank/DDBJ databases">
        <title>Transcriptomic and genomic resources for Thalictrum thalictroides and T. hernandezii: Facilitating candidate gene discovery in an emerging model plant lineage.</title>
        <authorList>
            <person name="Arias T."/>
            <person name="Riano-Pachon D.M."/>
            <person name="Di Stilio V.S."/>
        </authorList>
    </citation>
    <scope>NUCLEOTIDE SEQUENCE [LARGE SCALE GENOMIC DNA]</scope>
    <source>
        <strain evidence="11">cv. WT478/WT964</strain>
        <tissue evidence="10">Leaves</tissue>
    </source>
</reference>
<dbReference type="Gene3D" id="1.20.1280.290">
    <property type="match status" value="1"/>
</dbReference>
<organism evidence="10 11">
    <name type="scientific">Thalictrum thalictroides</name>
    <name type="common">Rue-anemone</name>
    <name type="synonym">Anemone thalictroides</name>
    <dbReference type="NCBI Taxonomy" id="46969"/>
    <lineage>
        <taxon>Eukaryota</taxon>
        <taxon>Viridiplantae</taxon>
        <taxon>Streptophyta</taxon>
        <taxon>Embryophyta</taxon>
        <taxon>Tracheophyta</taxon>
        <taxon>Spermatophyta</taxon>
        <taxon>Magnoliopsida</taxon>
        <taxon>Ranunculales</taxon>
        <taxon>Ranunculaceae</taxon>
        <taxon>Thalictroideae</taxon>
        <taxon>Thalictrum</taxon>
    </lineage>
</organism>
<keyword evidence="11" id="KW-1185">Reference proteome</keyword>
<dbReference type="OrthoDB" id="409725at2759"/>
<gene>
    <name evidence="10" type="ORF">FRX31_018038</name>
</gene>
<keyword evidence="6" id="KW-0677">Repeat</keyword>
<feature type="non-terminal residue" evidence="10">
    <location>
        <position position="1"/>
    </location>
</feature>
<dbReference type="Pfam" id="PF03083">
    <property type="entry name" value="MtN3_slv"/>
    <property type="match status" value="1"/>
</dbReference>
<keyword evidence="8 9" id="KW-0472">Membrane</keyword>
<proteinExistence type="inferred from homology"/>
<keyword evidence="3" id="KW-0813">Transport</keyword>
<protein>
    <submittedName>
        <fullName evidence="10">Bidirectional sugar transporter sweet12</fullName>
    </submittedName>
</protein>
<evidence type="ECO:0000256" key="9">
    <source>
        <dbReference type="SAM" id="Phobius"/>
    </source>
</evidence>
<dbReference type="PANTHER" id="PTHR10791">
    <property type="entry name" value="RAG1-ACTIVATING PROTEIN 1"/>
    <property type="match status" value="1"/>
</dbReference>
<name>A0A7J6W4R4_THATH</name>
<comment type="caution">
    <text evidence="10">The sequence shown here is derived from an EMBL/GenBank/DDBJ whole genome shotgun (WGS) entry which is preliminary data.</text>
</comment>
<evidence type="ECO:0000256" key="5">
    <source>
        <dbReference type="ARBA" id="ARBA00022692"/>
    </source>
</evidence>
<evidence type="ECO:0000256" key="6">
    <source>
        <dbReference type="ARBA" id="ARBA00022737"/>
    </source>
</evidence>
<dbReference type="GO" id="GO:0016020">
    <property type="term" value="C:membrane"/>
    <property type="evidence" value="ECO:0007669"/>
    <property type="project" value="InterPro"/>
</dbReference>
<feature type="transmembrane region" description="Helical" evidence="9">
    <location>
        <begin position="15"/>
        <end position="37"/>
    </location>
</feature>
<sequence length="76" mass="8535">MLWMYYALHKSDACLLITTNAFGCVIETIYIAIFIAYAPKKARVSTAKLLLLLNLGVFCLILLLTILLTKGRTRVN</sequence>
<evidence type="ECO:0000256" key="2">
    <source>
        <dbReference type="ARBA" id="ARBA00007809"/>
    </source>
</evidence>
<dbReference type="GO" id="GO:0012505">
    <property type="term" value="C:endomembrane system"/>
    <property type="evidence" value="ECO:0007669"/>
    <property type="project" value="UniProtKB-SubCell"/>
</dbReference>
<evidence type="ECO:0000256" key="8">
    <source>
        <dbReference type="ARBA" id="ARBA00023136"/>
    </source>
</evidence>
<dbReference type="EMBL" id="JABWDY010021447">
    <property type="protein sequence ID" value="KAF5192374.1"/>
    <property type="molecule type" value="Genomic_DNA"/>
</dbReference>
<keyword evidence="5 9" id="KW-0812">Transmembrane</keyword>
<accession>A0A7J6W4R4</accession>
<dbReference type="GO" id="GO:0051119">
    <property type="term" value="F:sugar transmembrane transporter activity"/>
    <property type="evidence" value="ECO:0007669"/>
    <property type="project" value="InterPro"/>
</dbReference>
<dbReference type="InterPro" id="IPR047664">
    <property type="entry name" value="SWEET"/>
</dbReference>
<dbReference type="Proteomes" id="UP000554482">
    <property type="component" value="Unassembled WGS sequence"/>
</dbReference>
<evidence type="ECO:0000256" key="4">
    <source>
        <dbReference type="ARBA" id="ARBA00022597"/>
    </source>
</evidence>
<comment type="subcellular location">
    <subcellularLocation>
        <location evidence="1">Endomembrane system</location>
        <topology evidence="1">Multi-pass membrane protein</topology>
    </subcellularLocation>
</comment>
<keyword evidence="7 9" id="KW-1133">Transmembrane helix</keyword>
<comment type="similarity">
    <text evidence="2">Belongs to the SWEET sugar transporter family.</text>
</comment>
<dbReference type="AlphaFoldDB" id="A0A7J6W4R4"/>
<feature type="transmembrane region" description="Helical" evidence="9">
    <location>
        <begin position="49"/>
        <end position="68"/>
    </location>
</feature>
<dbReference type="InterPro" id="IPR004316">
    <property type="entry name" value="SWEET_rpt"/>
</dbReference>
<evidence type="ECO:0000256" key="7">
    <source>
        <dbReference type="ARBA" id="ARBA00022989"/>
    </source>
</evidence>
<evidence type="ECO:0000256" key="1">
    <source>
        <dbReference type="ARBA" id="ARBA00004127"/>
    </source>
</evidence>